<sequence length="101" mass="11392">MPFPTTTRTVGYRIHVANRTMRSDIRHIRRSPYKGYLIFVDGNTEPSRGQLIALDIVFRLTRLSAIAIVVESMHLNGKSLSVDQTDNASPCCKTQKATLWS</sequence>
<name>A0A7E4VAQ9_PANRE</name>
<proteinExistence type="predicted"/>
<reference evidence="2" key="2">
    <citation type="submission" date="2020-10" db="UniProtKB">
        <authorList>
            <consortium name="WormBaseParasite"/>
        </authorList>
    </citation>
    <scope>IDENTIFICATION</scope>
</reference>
<dbReference type="Proteomes" id="UP000492821">
    <property type="component" value="Unassembled WGS sequence"/>
</dbReference>
<keyword evidence="1" id="KW-1185">Reference proteome</keyword>
<dbReference type="WBParaSite" id="Pan_g18033.t1">
    <property type="protein sequence ID" value="Pan_g18033.t1"/>
    <property type="gene ID" value="Pan_g18033"/>
</dbReference>
<dbReference type="AlphaFoldDB" id="A0A7E4VAQ9"/>
<protein>
    <submittedName>
        <fullName evidence="2">Transposase</fullName>
    </submittedName>
</protein>
<organism evidence="1 2">
    <name type="scientific">Panagrellus redivivus</name>
    <name type="common">Microworm</name>
    <dbReference type="NCBI Taxonomy" id="6233"/>
    <lineage>
        <taxon>Eukaryota</taxon>
        <taxon>Metazoa</taxon>
        <taxon>Ecdysozoa</taxon>
        <taxon>Nematoda</taxon>
        <taxon>Chromadorea</taxon>
        <taxon>Rhabditida</taxon>
        <taxon>Tylenchina</taxon>
        <taxon>Panagrolaimomorpha</taxon>
        <taxon>Panagrolaimoidea</taxon>
        <taxon>Panagrolaimidae</taxon>
        <taxon>Panagrellus</taxon>
    </lineage>
</organism>
<reference evidence="1" key="1">
    <citation type="journal article" date="2013" name="Genetics">
        <title>The draft genome and transcriptome of Panagrellus redivivus are shaped by the harsh demands of a free-living lifestyle.</title>
        <authorList>
            <person name="Srinivasan J."/>
            <person name="Dillman A.R."/>
            <person name="Macchietto M.G."/>
            <person name="Heikkinen L."/>
            <person name="Lakso M."/>
            <person name="Fracchia K.M."/>
            <person name="Antoshechkin I."/>
            <person name="Mortazavi A."/>
            <person name="Wong G."/>
            <person name="Sternberg P.W."/>
        </authorList>
    </citation>
    <scope>NUCLEOTIDE SEQUENCE [LARGE SCALE GENOMIC DNA]</scope>
    <source>
        <strain evidence="1">MT8872</strain>
    </source>
</reference>
<accession>A0A7E4VAQ9</accession>
<evidence type="ECO:0000313" key="1">
    <source>
        <dbReference type="Proteomes" id="UP000492821"/>
    </source>
</evidence>
<evidence type="ECO:0000313" key="2">
    <source>
        <dbReference type="WBParaSite" id="Pan_g18033.t1"/>
    </source>
</evidence>